<sequence>MTGRWTADLIFGARLGWAGGRDGWIRTAMTAVGVGLGVAMLLTAASVPAMFQGRHDRGAARDFSASIGAPLAKSDRTLTVRRYETWFRNSSVYGLELQPDGPGAPVPPGVDRLPRPGEMVASPALARLLATPDGALLAPRLPYRMVGSIGADGLIGPDEYVFYAGSDRIAGREDVYRIDRFGNPGGGPEELSPMLALLVVIIFVVLLLPIGVFIAAAIRFGDEHRDRRLAAIRLVGADSRMARRIAAGEALNSAVLGVLTGAVFFGVGIQFVERITVGGITVFTSDVSPDPVFAALVALAVPAAAVGITLLALRRVAIEPLGVVRRAGATRRRLWWRLMLPVLGLALLYPLIGQVGATGGRLANAYQVAAGAILLLISVVAVLPWLIEGVVRRLRGGGVAWQLATRRLQMGSGTAARVVSGIAVAVAGGIALQMLFSAAAAANTVETGQDTARAQVQAGFGPGDGPMDAATITATFRAVPGVRSAFTVTQFYGVDPAAQPSASGQPVISVLIGGCGALAEIAVIDHCADGDAFVVNGRGEAGAQGAATPGPGQRVRIGDVEWTVPAAVRPALPGRDPLGREAGGVLATPGAPGVAALPAANVQTLMRVDPAVPDVYEHIRNASFRLSPDGYVNLLQSTRESDRFTTIRKSLFVGLVITLLLIGVSLLVSMLEQLQERRRLLAVLVAFGTRRATLGWSVLWQTAVPVLLGLGLAAVAGAGLGAVLLGMIGEPVRFDWASMAGVAGVAAAVVLLVTALSLPALWRLMRPEALRTE</sequence>
<gene>
    <name evidence="8" type="ORF">Pme01_16120</name>
</gene>
<dbReference type="GO" id="GO:0005886">
    <property type="term" value="C:plasma membrane"/>
    <property type="evidence" value="ECO:0007669"/>
    <property type="project" value="UniProtKB-SubCell"/>
</dbReference>
<dbReference type="InterPro" id="IPR003838">
    <property type="entry name" value="ABC3_permease_C"/>
</dbReference>
<dbReference type="Pfam" id="PF02687">
    <property type="entry name" value="FtsX"/>
    <property type="match status" value="2"/>
</dbReference>
<dbReference type="EMBL" id="BOON01000015">
    <property type="protein sequence ID" value="GII22015.1"/>
    <property type="molecule type" value="Genomic_DNA"/>
</dbReference>
<feature type="domain" description="ABC3 transporter permease C-terminal" evidence="7">
    <location>
        <begin position="201"/>
        <end position="317"/>
    </location>
</feature>
<keyword evidence="4 6" id="KW-1133">Transmembrane helix</keyword>
<feature type="transmembrane region" description="Helical" evidence="6">
    <location>
        <begin position="334"/>
        <end position="352"/>
    </location>
</feature>
<comment type="caution">
    <text evidence="8">The sequence shown here is derived from an EMBL/GenBank/DDBJ whole genome shotgun (WGS) entry which is preliminary data.</text>
</comment>
<evidence type="ECO:0000256" key="3">
    <source>
        <dbReference type="ARBA" id="ARBA00022692"/>
    </source>
</evidence>
<evidence type="ECO:0000313" key="9">
    <source>
        <dbReference type="Proteomes" id="UP000599074"/>
    </source>
</evidence>
<feature type="transmembrane region" description="Helical" evidence="6">
    <location>
        <begin position="194"/>
        <end position="218"/>
    </location>
</feature>
<feature type="transmembrane region" description="Helical" evidence="6">
    <location>
        <begin position="415"/>
        <end position="436"/>
    </location>
</feature>
<dbReference type="RefSeq" id="WP_168114955.1">
    <property type="nucleotide sequence ID" value="NZ_BOON01000015.1"/>
</dbReference>
<feature type="transmembrane region" description="Helical" evidence="6">
    <location>
        <begin position="740"/>
        <end position="762"/>
    </location>
</feature>
<evidence type="ECO:0000256" key="1">
    <source>
        <dbReference type="ARBA" id="ARBA00004651"/>
    </source>
</evidence>
<keyword evidence="5 6" id="KW-0472">Membrane</keyword>
<keyword evidence="9" id="KW-1185">Reference proteome</keyword>
<dbReference type="Proteomes" id="UP000599074">
    <property type="component" value="Unassembled WGS sequence"/>
</dbReference>
<feature type="transmembrane region" description="Helical" evidence="6">
    <location>
        <begin position="706"/>
        <end position="728"/>
    </location>
</feature>
<reference evidence="8" key="1">
    <citation type="submission" date="2021-01" db="EMBL/GenBank/DDBJ databases">
        <title>Whole genome shotgun sequence of Planosporangium mesophilum NBRC 109066.</title>
        <authorList>
            <person name="Komaki H."/>
            <person name="Tamura T."/>
        </authorList>
    </citation>
    <scope>NUCLEOTIDE SEQUENCE</scope>
    <source>
        <strain evidence="8">NBRC 109066</strain>
    </source>
</reference>
<comment type="subcellular location">
    <subcellularLocation>
        <location evidence="1">Cell membrane</location>
        <topology evidence="1">Multi-pass membrane protein</topology>
    </subcellularLocation>
</comment>
<accession>A0A8J3T7K5</accession>
<name>A0A8J3T7K5_9ACTN</name>
<feature type="transmembrane region" description="Helical" evidence="6">
    <location>
        <begin position="651"/>
        <end position="668"/>
    </location>
</feature>
<dbReference type="AlphaFoldDB" id="A0A8J3T7K5"/>
<feature type="transmembrane region" description="Helical" evidence="6">
    <location>
        <begin position="364"/>
        <end position="387"/>
    </location>
</feature>
<feature type="domain" description="ABC3 transporter permease C-terminal" evidence="7">
    <location>
        <begin position="653"/>
        <end position="758"/>
    </location>
</feature>
<keyword evidence="3 6" id="KW-0812">Transmembrane</keyword>
<proteinExistence type="predicted"/>
<organism evidence="8 9">
    <name type="scientific">Planosporangium mesophilum</name>
    <dbReference type="NCBI Taxonomy" id="689768"/>
    <lineage>
        <taxon>Bacteria</taxon>
        <taxon>Bacillati</taxon>
        <taxon>Actinomycetota</taxon>
        <taxon>Actinomycetes</taxon>
        <taxon>Micromonosporales</taxon>
        <taxon>Micromonosporaceae</taxon>
        <taxon>Planosporangium</taxon>
    </lineage>
</organism>
<evidence type="ECO:0000313" key="8">
    <source>
        <dbReference type="EMBL" id="GII22015.1"/>
    </source>
</evidence>
<evidence type="ECO:0000256" key="5">
    <source>
        <dbReference type="ARBA" id="ARBA00023136"/>
    </source>
</evidence>
<evidence type="ECO:0000256" key="6">
    <source>
        <dbReference type="SAM" id="Phobius"/>
    </source>
</evidence>
<protein>
    <submittedName>
        <fullName evidence="8">Membrane protein</fullName>
    </submittedName>
</protein>
<evidence type="ECO:0000256" key="2">
    <source>
        <dbReference type="ARBA" id="ARBA00022475"/>
    </source>
</evidence>
<feature type="transmembrane region" description="Helical" evidence="6">
    <location>
        <begin position="292"/>
        <end position="313"/>
    </location>
</feature>
<keyword evidence="2" id="KW-1003">Cell membrane</keyword>
<evidence type="ECO:0000256" key="4">
    <source>
        <dbReference type="ARBA" id="ARBA00022989"/>
    </source>
</evidence>
<feature type="transmembrane region" description="Helical" evidence="6">
    <location>
        <begin position="250"/>
        <end position="272"/>
    </location>
</feature>
<evidence type="ECO:0000259" key="7">
    <source>
        <dbReference type="Pfam" id="PF02687"/>
    </source>
</evidence>
<feature type="transmembrane region" description="Helical" evidence="6">
    <location>
        <begin position="31"/>
        <end position="51"/>
    </location>
</feature>